<feature type="compositionally biased region" description="Low complexity" evidence="1">
    <location>
        <begin position="886"/>
        <end position="896"/>
    </location>
</feature>
<dbReference type="Proteomes" id="UP000694941">
    <property type="component" value="Unplaced"/>
</dbReference>
<accession>A0ABM1TKM6</accession>
<proteinExistence type="predicted"/>
<dbReference type="RefSeq" id="XP_022256432.1">
    <property type="nucleotide sequence ID" value="XM_022400724.1"/>
</dbReference>
<feature type="region of interest" description="Disordered" evidence="1">
    <location>
        <begin position="1075"/>
        <end position="1099"/>
    </location>
</feature>
<dbReference type="GeneID" id="111089047"/>
<protein>
    <submittedName>
        <fullName evidence="3">Uncharacterized protein LOC111089047</fullName>
    </submittedName>
</protein>
<feature type="compositionally biased region" description="Polar residues" evidence="1">
    <location>
        <begin position="1086"/>
        <end position="1099"/>
    </location>
</feature>
<keyword evidence="2" id="KW-1185">Reference proteome</keyword>
<name>A0ABM1TKM6_LIMPO</name>
<evidence type="ECO:0000256" key="1">
    <source>
        <dbReference type="SAM" id="MobiDB-lite"/>
    </source>
</evidence>
<gene>
    <name evidence="3" type="primary">LOC111089047</name>
</gene>
<evidence type="ECO:0000313" key="2">
    <source>
        <dbReference type="Proteomes" id="UP000694941"/>
    </source>
</evidence>
<reference evidence="3" key="1">
    <citation type="submission" date="2025-08" db="UniProtKB">
        <authorList>
            <consortium name="RefSeq"/>
        </authorList>
    </citation>
    <scope>IDENTIFICATION</scope>
    <source>
        <tissue evidence="3">Muscle</tissue>
    </source>
</reference>
<evidence type="ECO:0000313" key="3">
    <source>
        <dbReference type="RefSeq" id="XP_022256432.1"/>
    </source>
</evidence>
<feature type="compositionally biased region" description="Polar residues" evidence="1">
    <location>
        <begin position="858"/>
        <end position="875"/>
    </location>
</feature>
<feature type="compositionally biased region" description="Polar residues" evidence="1">
    <location>
        <begin position="1314"/>
        <end position="1327"/>
    </location>
</feature>
<feature type="region of interest" description="Disordered" evidence="1">
    <location>
        <begin position="1309"/>
        <end position="1351"/>
    </location>
</feature>
<sequence>MFTNQKKCSEALLESPITVFSIVPLKEETAKLFLTDVYHSAAVQGRTSVEDGLLVEDCTSGLLEQTCTTSLLSTYHTNYHTVSMVQAEEFVNCFHSPIKILLPIHVTSYNVDQKTEEVCDFSTVTSKPQELNLKTLLQSFSSMVETQYLFSNSRVIQHAEDQYQHCCKPQYSKPAISPRVLFVEPEFQIAIVSESIQKENHYLVHKTFVQRAVKISSSNYGQDGCPLSIIEGQRGTCVDVLKRFAYPTIFVSQDLNIANKEVYKVSNTDEKSNSLDYNQNPDFLTSSPDRIVHELDFGAMNEAPDVGEITHEMDFGVVNEAPYIGEITHVLDFGAVNEAPDVGEIVHELDFGAVIEAPYIGEITHVLDFGAMNEAPDVGEIKQELDFGAMNEAPDVGEITHELDFGAVNEAPDVGETKQELDFGAMNEAPDVGEITHELDFGAVNEAPDFGEIKQELDFGAVNEAPYFGEIKQELDFSAVKQPSNINHITEELDFGEITRELDFGAVNKAPDIDHIAQELDFGAVNKATDDDQMIREFDFGEVMLDRFLPEMNQLPSGFCTSLRNLNLQGKKNTLKANRSVHDDCPSETQIGTLCTTEMNVSSSDVLNKQTGEMVYGDPDNSARMSRNTDFDDTLKFYFITKSSPVVSCSKTSLPARINKNKPGIKTDILRSPSHQLYTFEEKETKFGTRESSCQFSKPFQGVSKLTSSTIRQMSPSTPTGKLSLQFVSSNLRSKTLPIFALQQLTVSSSQALSTKFSHVIDQASTLTPTPIAHSSQVTVCPPGKPSDTDTSVKELSEVTSTLVQHDSLLDSTSLKTSSHISSTVGGKICYAVLKHKGQISRGTPSFIVQTPSCSSYTNTGKRTHSNIQARNQLSEVMPIQRSRDPNSSNNRNSVPRNIFSASVDSGLNKDFHVCSEDQEYCTTIGSSLHPNYRSTPTLVLSHGESCMEYSSNWENSGELHLPQLGGKTFGEVILTLYMRDYCERLSRSAPSLMISCSCFKPLSPCPWNTPPIALHFGNRQFWNFRPSSSSLRASNLPYSHISLAETDFSDLDYADSTTLKSSDLPVTQYPLTEVESSHSNDADVTASTSLRSSHLATSQNPLAETEFSDLGSNNNAFNKIRTTFETESKTSEISDFVAINDTKIKRTQKEKNAEKFRATLTSSIQGIVGSLGSSVDLRKEFSKSTMNVTLAANDEATLSSSTPNIDKKNDDDPILTLYIRGLPSTMCHTTNSLGSYEQNKFGLRRRNLVSDYTQWKYIHSMKGIYKPLMSTSSSWEAGDLLEQEPKELCLGSSSWSIRDQKSSLPTLSLKDSPYTQRPSSLPSFSSVIGGVKHDPKSPLPTSSFTGRDHYDSPSLALEILKIKEK</sequence>
<feature type="region of interest" description="Disordered" evidence="1">
    <location>
        <begin position="858"/>
        <end position="896"/>
    </location>
</feature>
<organism evidence="2 3">
    <name type="scientific">Limulus polyphemus</name>
    <name type="common">Atlantic horseshoe crab</name>
    <dbReference type="NCBI Taxonomy" id="6850"/>
    <lineage>
        <taxon>Eukaryota</taxon>
        <taxon>Metazoa</taxon>
        <taxon>Ecdysozoa</taxon>
        <taxon>Arthropoda</taxon>
        <taxon>Chelicerata</taxon>
        <taxon>Merostomata</taxon>
        <taxon>Xiphosura</taxon>
        <taxon>Limulidae</taxon>
        <taxon>Limulus</taxon>
    </lineage>
</organism>